<sequence length="1153" mass="118747">MTNHHPGAEPKLVLRTAFLIALLPSALAACTAPETTAPPDGTPGPDTSAPTSARTDAPLDLGAIMRTVRLAFRPEGDAFTGRGDAYRARVSSDGFEVTPIRHARHSAPLNAHVHTAHAPRAAAHEPPQLGAPLTLATTHITRGDHAFLGAGAPRVEGDGHLAIPRGPAAVEHLHNTDEGLSLSYTFANPPEGQGDLTVRLRIGGQRYAGQTPLGHHYRDDATGLGVRVGLATWIDARGTTTPVTVHALPDASALELRVPADVLAASSYPAVLDPILSPEAGLDQPLLGQASGAQSHPAIAFDGSGYLVAWTDTRTPVESTFATRVAADGTIRDPVGIFLGPGSSPTIAFDGTRYLIVHKAPNPQALRGALVSPVDGLLDPQGFTIASATDATRNPAATFDGTNFVVAWVGGGTHLARVSPTGTVLGLTLLDSGPPAYNSFDTRPALASDGANTLVVWQASDRRIHGVRVAPSGTRLDVPSLTIGPPNPGPSGQRTPTVAFDGANYVIAWLDSSSEYSNHRIEATRVTPQGTVLDPTGILVASEPDIHLRFESPEAAFDGQNTVLTWPRGPFWDGGLSLYTTRLSPSGTVHDPDGVLLAEAASDSAIASSGAGAFVVWTDQTTPEGTGGTAIRGARLASDGSTIDDPSLLLSTSGNGQTQPAIAFDGVNHLVVWADDRAYDTAWSGTDIIGARVSPTGELLDPAGITIGTGYGFQFAPRTVFDGANMLVAWWNLRDDLSVPGDYVHEPEYARVSPAGELLDPTPIRLPLGSYEPDAIALASNGDGALLAIDAFDGVQGVRIAQDGTHGPVLDLVSHPENWYGLRPGLASDGDGYLLVWLNDGSNGPLHGARLTAQGQRLNAIDFPISPPGDIAHRASLAFNGENYLVVWESLLNVVGHLGDGAVHAARVTPTGDVLDPQGIVISPATNLRSGTGWWRNHPTGTRPATTCNDGHCLVAWRHRTSLTDPLAIDLHAAVVDSAGAVSPPFVLADQPGVEGAPALSAGPVEALVAYSRFDAQPPHGAERILSRRVGWIPCTTSDSCPEDGICEEGVCVTTLASGEGGGTGEGGSAGEGGSTGEGGSAGEGGSTGEGGTTGQGGSPSGSGGADVDSGCSCSFLGKAPLSAPAAALSFAALSALVARRRRPLRDASPGQR</sequence>
<dbReference type="KEGG" id="ccro:CMC5_023330"/>
<feature type="signal peptide" evidence="2">
    <location>
        <begin position="1"/>
        <end position="28"/>
    </location>
</feature>
<evidence type="ECO:0000256" key="2">
    <source>
        <dbReference type="SAM" id="SignalP"/>
    </source>
</evidence>
<protein>
    <submittedName>
        <fullName evidence="3">Uncharacterized protein</fullName>
    </submittedName>
</protein>
<proteinExistence type="predicted"/>
<name>A0A0K1EBF3_CHOCO</name>
<feature type="region of interest" description="Disordered" evidence="1">
    <location>
        <begin position="1058"/>
        <end position="1108"/>
    </location>
</feature>
<dbReference type="RefSeq" id="WP_050430458.1">
    <property type="nucleotide sequence ID" value="NZ_CP012159.1"/>
</dbReference>
<keyword evidence="4" id="KW-1185">Reference proteome</keyword>
<reference evidence="3 4" key="1">
    <citation type="submission" date="2015-07" db="EMBL/GenBank/DDBJ databases">
        <title>Genome analysis of myxobacterium Chondromyces crocatus Cm c5 reveals a high potential for natural compound synthesis and the genetic basis for the loss of fruiting body formation.</title>
        <authorList>
            <person name="Zaburannyi N."/>
            <person name="Bunk B."/>
            <person name="Maier J."/>
            <person name="Overmann J."/>
            <person name="Mueller R."/>
        </authorList>
    </citation>
    <scope>NUCLEOTIDE SEQUENCE [LARGE SCALE GENOMIC DNA]</scope>
    <source>
        <strain evidence="3 4">Cm c5</strain>
    </source>
</reference>
<keyword evidence="2" id="KW-0732">Signal</keyword>
<evidence type="ECO:0000313" key="3">
    <source>
        <dbReference type="EMBL" id="AKT38190.1"/>
    </source>
</evidence>
<accession>A0A0K1EBF3</accession>
<feature type="region of interest" description="Disordered" evidence="1">
    <location>
        <begin position="32"/>
        <end position="56"/>
    </location>
</feature>
<feature type="chain" id="PRO_5005459206" evidence="2">
    <location>
        <begin position="29"/>
        <end position="1153"/>
    </location>
</feature>
<feature type="compositionally biased region" description="Low complexity" evidence="1">
    <location>
        <begin position="32"/>
        <end position="53"/>
    </location>
</feature>
<dbReference type="PATRIC" id="fig|52.7.peg.2528"/>
<dbReference type="EMBL" id="CP012159">
    <property type="protein sequence ID" value="AKT38190.1"/>
    <property type="molecule type" value="Genomic_DNA"/>
</dbReference>
<feature type="compositionally biased region" description="Gly residues" evidence="1">
    <location>
        <begin position="1059"/>
        <end position="1105"/>
    </location>
</feature>
<dbReference type="Proteomes" id="UP000067626">
    <property type="component" value="Chromosome"/>
</dbReference>
<evidence type="ECO:0000313" key="4">
    <source>
        <dbReference type="Proteomes" id="UP000067626"/>
    </source>
</evidence>
<evidence type="ECO:0000256" key="1">
    <source>
        <dbReference type="SAM" id="MobiDB-lite"/>
    </source>
</evidence>
<gene>
    <name evidence="3" type="ORF">CMC5_023330</name>
</gene>
<dbReference type="AlphaFoldDB" id="A0A0K1EBF3"/>
<organism evidence="3 4">
    <name type="scientific">Chondromyces crocatus</name>
    <dbReference type="NCBI Taxonomy" id="52"/>
    <lineage>
        <taxon>Bacteria</taxon>
        <taxon>Pseudomonadati</taxon>
        <taxon>Myxococcota</taxon>
        <taxon>Polyangia</taxon>
        <taxon>Polyangiales</taxon>
        <taxon>Polyangiaceae</taxon>
        <taxon>Chondromyces</taxon>
    </lineage>
</organism>